<dbReference type="Proteomes" id="UP001589818">
    <property type="component" value="Unassembled WGS sequence"/>
</dbReference>
<comment type="caution">
    <text evidence="3">The sequence shown here is derived from an EMBL/GenBank/DDBJ whole genome shotgun (WGS) entry which is preliminary data.</text>
</comment>
<dbReference type="Gene3D" id="3.40.250.10">
    <property type="entry name" value="Rhodanese-like domain"/>
    <property type="match status" value="1"/>
</dbReference>
<keyword evidence="1" id="KW-0812">Transmembrane</keyword>
<organism evidence="3 4">
    <name type="scientific">Paenibacillus mendelii</name>
    <dbReference type="NCBI Taxonomy" id="206163"/>
    <lineage>
        <taxon>Bacteria</taxon>
        <taxon>Bacillati</taxon>
        <taxon>Bacillota</taxon>
        <taxon>Bacilli</taxon>
        <taxon>Bacillales</taxon>
        <taxon>Paenibacillaceae</taxon>
        <taxon>Paenibacillus</taxon>
    </lineage>
</organism>
<evidence type="ECO:0000313" key="3">
    <source>
        <dbReference type="EMBL" id="MFC0394887.1"/>
    </source>
</evidence>
<feature type="transmembrane region" description="Helical" evidence="1">
    <location>
        <begin position="6"/>
        <end position="23"/>
    </location>
</feature>
<name>A0ABV6JG76_9BACL</name>
<evidence type="ECO:0000256" key="1">
    <source>
        <dbReference type="SAM" id="Phobius"/>
    </source>
</evidence>
<dbReference type="InterPro" id="IPR036873">
    <property type="entry name" value="Rhodanese-like_dom_sf"/>
</dbReference>
<dbReference type="CDD" id="cd00158">
    <property type="entry name" value="RHOD"/>
    <property type="match status" value="1"/>
</dbReference>
<dbReference type="PANTHER" id="PTHR43031:SF18">
    <property type="entry name" value="RHODANESE-RELATED SULFURTRANSFERASES"/>
    <property type="match status" value="1"/>
</dbReference>
<dbReference type="InterPro" id="IPR050229">
    <property type="entry name" value="GlpE_sulfurtransferase"/>
</dbReference>
<dbReference type="SMART" id="SM00450">
    <property type="entry name" value="RHOD"/>
    <property type="match status" value="1"/>
</dbReference>
<keyword evidence="1" id="KW-0472">Membrane</keyword>
<dbReference type="PROSITE" id="PS50206">
    <property type="entry name" value="RHODANESE_3"/>
    <property type="match status" value="1"/>
</dbReference>
<dbReference type="EMBL" id="JBHLVF010000041">
    <property type="protein sequence ID" value="MFC0394887.1"/>
    <property type="molecule type" value="Genomic_DNA"/>
</dbReference>
<gene>
    <name evidence="3" type="ORF">ACFFJ8_26430</name>
</gene>
<protein>
    <submittedName>
        <fullName evidence="3">Rhodanese-like domain-containing protein</fullName>
    </submittedName>
</protein>
<accession>A0ABV6JG76</accession>
<dbReference type="SUPFAM" id="SSF52821">
    <property type="entry name" value="Rhodanese/Cell cycle control phosphatase"/>
    <property type="match status" value="1"/>
</dbReference>
<dbReference type="PANTHER" id="PTHR43031">
    <property type="entry name" value="FAD-DEPENDENT OXIDOREDUCTASE"/>
    <property type="match status" value="1"/>
</dbReference>
<evidence type="ECO:0000313" key="4">
    <source>
        <dbReference type="Proteomes" id="UP001589818"/>
    </source>
</evidence>
<dbReference type="RefSeq" id="WP_204816048.1">
    <property type="nucleotide sequence ID" value="NZ_JANHOF010000001.1"/>
</dbReference>
<keyword evidence="1" id="KW-1133">Transmembrane helix</keyword>
<sequence length="128" mass="14352">MDTNQWITAIFIVALAWFVYKRMAPVKGLNNVNAAAFQKQLSSSTDKLLLDVREKNEYKSGYIPGAVNIPLSQIRSWSAEVPKDRQIFLYCRSGMRSRQAAAVLKKNGFANITNLQSGILSWEGPLSK</sequence>
<proteinExistence type="predicted"/>
<reference evidence="3 4" key="1">
    <citation type="submission" date="2024-09" db="EMBL/GenBank/DDBJ databases">
        <authorList>
            <person name="Sun Q."/>
            <person name="Mori K."/>
        </authorList>
    </citation>
    <scope>NUCLEOTIDE SEQUENCE [LARGE SCALE GENOMIC DNA]</scope>
    <source>
        <strain evidence="3 4">CCM 4839</strain>
    </source>
</reference>
<keyword evidence="4" id="KW-1185">Reference proteome</keyword>
<feature type="domain" description="Rhodanese" evidence="2">
    <location>
        <begin position="43"/>
        <end position="128"/>
    </location>
</feature>
<evidence type="ECO:0000259" key="2">
    <source>
        <dbReference type="PROSITE" id="PS50206"/>
    </source>
</evidence>
<dbReference type="Pfam" id="PF00581">
    <property type="entry name" value="Rhodanese"/>
    <property type="match status" value="1"/>
</dbReference>
<dbReference type="InterPro" id="IPR001763">
    <property type="entry name" value="Rhodanese-like_dom"/>
</dbReference>